<dbReference type="SUPFAM" id="SSF53850">
    <property type="entry name" value="Periplasmic binding protein-like II"/>
    <property type="match status" value="1"/>
</dbReference>
<dbReference type="AlphaFoldDB" id="A0A1G6C6H0"/>
<dbReference type="Gene3D" id="3.40.190.10">
    <property type="entry name" value="Periplasmic binding protein-like II"/>
    <property type="match status" value="2"/>
</dbReference>
<evidence type="ECO:0000256" key="1">
    <source>
        <dbReference type="ARBA" id="ARBA00022729"/>
    </source>
</evidence>
<evidence type="ECO:0000313" key="5">
    <source>
        <dbReference type="EMBL" id="SDB28398.1"/>
    </source>
</evidence>
<evidence type="ECO:0000259" key="4">
    <source>
        <dbReference type="SMART" id="SM00079"/>
    </source>
</evidence>
<dbReference type="STRING" id="439219.SAMN02910293_01426"/>
<dbReference type="GO" id="GO:0016020">
    <property type="term" value="C:membrane"/>
    <property type="evidence" value="ECO:0007669"/>
    <property type="project" value="InterPro"/>
</dbReference>
<dbReference type="PANTHER" id="PTHR35936">
    <property type="entry name" value="MEMBRANE-BOUND LYTIC MUREIN TRANSGLYCOSYLASE F"/>
    <property type="match status" value="1"/>
</dbReference>
<dbReference type="RefSeq" id="WP_074486177.1">
    <property type="nucleotide sequence ID" value="NZ_FMXP01000018.1"/>
</dbReference>
<organism evidence="5 6">
    <name type="scientific">Streptococcus henryi</name>
    <dbReference type="NCBI Taxonomy" id="439219"/>
    <lineage>
        <taxon>Bacteria</taxon>
        <taxon>Bacillati</taxon>
        <taxon>Bacillota</taxon>
        <taxon>Bacilli</taxon>
        <taxon>Lactobacillales</taxon>
        <taxon>Streptococcaceae</taxon>
        <taxon>Streptococcus</taxon>
    </lineage>
</organism>
<feature type="chain" id="PRO_5039212588" evidence="2">
    <location>
        <begin position="21"/>
        <end position="271"/>
    </location>
</feature>
<dbReference type="SMART" id="SM00079">
    <property type="entry name" value="PBPe"/>
    <property type="match status" value="1"/>
</dbReference>
<feature type="signal peptide" evidence="2">
    <location>
        <begin position="1"/>
        <end position="20"/>
    </location>
</feature>
<accession>A0A1G6C6H0</accession>
<dbReference type="eggNOG" id="COG0834">
    <property type="taxonomic scope" value="Bacteria"/>
</dbReference>
<keyword evidence="6" id="KW-1185">Reference proteome</keyword>
<dbReference type="InterPro" id="IPR001638">
    <property type="entry name" value="Solute-binding_3/MltF_N"/>
</dbReference>
<sequence>MKMNKVFSGLTLAASVFMLAACGSDKGEDTSVSAIQDKGSITVAMNPEFAPFEFKTLVDGKDTIVGADVEIAKAIGEELGVEVKFSAMSFNNVLASLQSGKADIAISGISATEERKQVYDFSETYYESVNVVIVKKSELDKYTDTASFNGLSVATQKGSIQEAVAKDQLEGSKNVSLVQNGEMINELKTGKVNAVVLEKPIAEGYVAKNDDLAIAEITLESGDSDAYAVALPKGSTALKEVVDKVIKDLNDSGKIDQFVQEAYDLSVAEGE</sequence>
<dbReference type="InterPro" id="IPR001320">
    <property type="entry name" value="Iontro_rcpt_C"/>
</dbReference>
<dbReference type="Pfam" id="PF00497">
    <property type="entry name" value="SBP_bac_3"/>
    <property type="match status" value="1"/>
</dbReference>
<dbReference type="EMBL" id="FMXP01000018">
    <property type="protein sequence ID" value="SDB28398.1"/>
    <property type="molecule type" value="Genomic_DNA"/>
</dbReference>
<dbReference type="PANTHER" id="PTHR35936:SF17">
    <property type="entry name" value="ARGININE-BINDING EXTRACELLULAR PROTEIN ARTP"/>
    <property type="match status" value="1"/>
</dbReference>
<proteinExistence type="predicted"/>
<dbReference type="GO" id="GO:0015276">
    <property type="term" value="F:ligand-gated monoatomic ion channel activity"/>
    <property type="evidence" value="ECO:0007669"/>
    <property type="project" value="InterPro"/>
</dbReference>
<protein>
    <submittedName>
        <fullName evidence="5">Polar amino acid transport system substrate-binding protein</fullName>
    </submittedName>
</protein>
<dbReference type="SMART" id="SM00062">
    <property type="entry name" value="PBPb"/>
    <property type="match status" value="1"/>
</dbReference>
<feature type="domain" description="Ionotropic glutamate receptor C-terminal" evidence="4">
    <location>
        <begin position="40"/>
        <end position="265"/>
    </location>
</feature>
<name>A0A1G6C6H0_9STRE</name>
<evidence type="ECO:0000313" key="6">
    <source>
        <dbReference type="Proteomes" id="UP000182508"/>
    </source>
</evidence>
<dbReference type="PROSITE" id="PS51257">
    <property type="entry name" value="PROKAR_LIPOPROTEIN"/>
    <property type="match status" value="1"/>
</dbReference>
<feature type="domain" description="Solute-binding protein family 3/N-terminal" evidence="3">
    <location>
        <begin position="40"/>
        <end position="262"/>
    </location>
</feature>
<reference evidence="5 6" key="1">
    <citation type="submission" date="2016-10" db="EMBL/GenBank/DDBJ databases">
        <authorList>
            <person name="de Groot N.N."/>
        </authorList>
    </citation>
    <scope>NUCLEOTIDE SEQUENCE [LARGE SCALE GENOMIC DNA]</scope>
    <source>
        <strain evidence="5 6">A-4</strain>
    </source>
</reference>
<gene>
    <name evidence="5" type="ORF">SAMN02910293_01426</name>
</gene>
<dbReference type="Proteomes" id="UP000182508">
    <property type="component" value="Unassembled WGS sequence"/>
</dbReference>
<evidence type="ECO:0000256" key="2">
    <source>
        <dbReference type="SAM" id="SignalP"/>
    </source>
</evidence>
<evidence type="ECO:0000259" key="3">
    <source>
        <dbReference type="SMART" id="SM00062"/>
    </source>
</evidence>
<keyword evidence="1 2" id="KW-0732">Signal</keyword>